<gene>
    <name evidence="3" type="ORF">UU34_C0009G0016</name>
</gene>
<dbReference type="Pfam" id="PF05016">
    <property type="entry name" value="ParE_toxin"/>
    <property type="match status" value="1"/>
</dbReference>
<evidence type="ECO:0000313" key="4">
    <source>
        <dbReference type="Proteomes" id="UP000034854"/>
    </source>
</evidence>
<dbReference type="EMBL" id="LCAG01000009">
    <property type="protein sequence ID" value="KKR86848.1"/>
    <property type="molecule type" value="Genomic_DNA"/>
</dbReference>
<evidence type="ECO:0000256" key="2">
    <source>
        <dbReference type="ARBA" id="ARBA00022649"/>
    </source>
</evidence>
<evidence type="ECO:0000313" key="3">
    <source>
        <dbReference type="EMBL" id="KKR86848.1"/>
    </source>
</evidence>
<keyword evidence="2" id="KW-1277">Toxin-antitoxin system</keyword>
<name>A0A0G0UD20_9BACT</name>
<dbReference type="Gene3D" id="3.30.2310.20">
    <property type="entry name" value="RelE-like"/>
    <property type="match status" value="1"/>
</dbReference>
<dbReference type="InterPro" id="IPR007712">
    <property type="entry name" value="RelE/ParE_toxin"/>
</dbReference>
<dbReference type="PANTHER" id="PTHR35601:SF1">
    <property type="entry name" value="TOXIN RELE"/>
    <property type="match status" value="1"/>
</dbReference>
<comment type="caution">
    <text evidence="3">The sequence shown here is derived from an EMBL/GenBank/DDBJ whole genome shotgun (WGS) entry which is preliminary data.</text>
</comment>
<accession>A0A0G0UD20</accession>
<dbReference type="SUPFAM" id="SSF143011">
    <property type="entry name" value="RelE-like"/>
    <property type="match status" value="1"/>
</dbReference>
<dbReference type="PANTHER" id="PTHR35601">
    <property type="entry name" value="TOXIN RELE"/>
    <property type="match status" value="1"/>
</dbReference>
<dbReference type="InterPro" id="IPR035093">
    <property type="entry name" value="RelE/ParE_toxin_dom_sf"/>
</dbReference>
<evidence type="ECO:0000256" key="1">
    <source>
        <dbReference type="ARBA" id="ARBA00006226"/>
    </source>
</evidence>
<reference evidence="3 4" key="1">
    <citation type="journal article" date="2015" name="Nature">
        <title>rRNA introns, odd ribosomes, and small enigmatic genomes across a large radiation of phyla.</title>
        <authorList>
            <person name="Brown C.T."/>
            <person name="Hug L.A."/>
            <person name="Thomas B.C."/>
            <person name="Sharon I."/>
            <person name="Castelle C.J."/>
            <person name="Singh A."/>
            <person name="Wilkins M.J."/>
            <person name="Williams K.H."/>
            <person name="Banfield J.F."/>
        </authorList>
    </citation>
    <scope>NUCLEOTIDE SEQUENCE [LARGE SCALE GENOMIC DNA]</scope>
</reference>
<organism evidence="3 4">
    <name type="scientific">Candidatus Curtissbacteria bacterium GW2011_GWA1_41_11</name>
    <dbReference type="NCBI Taxonomy" id="1618409"/>
    <lineage>
        <taxon>Bacteria</taxon>
        <taxon>Candidatus Curtissiibacteriota</taxon>
    </lineage>
</organism>
<dbReference type="Proteomes" id="UP000034854">
    <property type="component" value="Unassembled WGS sequence"/>
</dbReference>
<dbReference type="AlphaFoldDB" id="A0A0G0UD20"/>
<proteinExistence type="inferred from homology"/>
<comment type="similarity">
    <text evidence="1">Belongs to the RelE toxin family.</text>
</comment>
<protein>
    <submittedName>
        <fullName evidence="3">Addiction module toxin, RelE/StbE family</fullName>
    </submittedName>
</protein>
<sequence length="88" mass="10134">MPRLSEYELIVSPKAESQLKKISRNHQKVLIETFGEIIENPLLGKPLGRELTGRFSLRVGVYRLVYKIDQIDKKAIVLMIGHRGKVYN</sequence>